<comment type="caution">
    <text evidence="1">The sequence shown here is derived from an EMBL/GenBank/DDBJ whole genome shotgun (WGS) entry which is preliminary data.</text>
</comment>
<sequence length="425" mass="46350">MTIETLITAARVPRTAVEPTPAADLERAFGTRLPADYPHYVAAVPKGYFRGYLEVLRPSFLPFAGEVQWTRDQLRAAGAPAHLLPWARIYPDYYACWDTGTGDPDSWRTGVFDVYAGGTWYPFDGGLTEFLLAFVTGGTGIDALAFAYRDESAPLFSEDPTTPPARVDPAGWSGRVPLDEPLDAAAVLLESCPGEPAEVSDNLPGDYRRLLHAGVAARIRFAQLALDVFDLSTQLHERMLAAMNTRGGLRPPYHPEPDGLIAFATYDNGATACWIPVGADPDRWPVMVVDVTFRTLTEHRLTATGLLAQVWLTEPLSTADAIAAAAAFLASDGSEDVEIEPLPGWEVLEDPPGFVPEPVRVQPEAAFADGRRIIVPYNSIALLDHGDLEAELGGNAPIMVDLDTHECRYIDLGETFAYRERGFHV</sequence>
<dbReference type="RefSeq" id="WP_203850331.1">
    <property type="nucleotide sequence ID" value="NZ_BAAAVW010000023.1"/>
</dbReference>
<evidence type="ECO:0008006" key="3">
    <source>
        <dbReference type="Google" id="ProtNLM"/>
    </source>
</evidence>
<dbReference type="InterPro" id="IPR037883">
    <property type="entry name" value="Knr4/Smi1-like_sf"/>
</dbReference>
<dbReference type="AlphaFoldDB" id="A0A919UB09"/>
<dbReference type="SUPFAM" id="SSF160631">
    <property type="entry name" value="SMI1/KNR4-like"/>
    <property type="match status" value="1"/>
</dbReference>
<organism evidence="1 2">
    <name type="scientific">Dactylosporangium siamense</name>
    <dbReference type="NCBI Taxonomy" id="685454"/>
    <lineage>
        <taxon>Bacteria</taxon>
        <taxon>Bacillati</taxon>
        <taxon>Actinomycetota</taxon>
        <taxon>Actinomycetes</taxon>
        <taxon>Micromonosporales</taxon>
        <taxon>Micromonosporaceae</taxon>
        <taxon>Dactylosporangium</taxon>
    </lineage>
</organism>
<accession>A0A919UB09</accession>
<dbReference type="EMBL" id="BONQ01000107">
    <property type="protein sequence ID" value="GIG48627.1"/>
    <property type="molecule type" value="Genomic_DNA"/>
</dbReference>
<reference evidence="1" key="1">
    <citation type="submission" date="2021-01" db="EMBL/GenBank/DDBJ databases">
        <title>Whole genome shotgun sequence of Dactylosporangium siamense NBRC 106093.</title>
        <authorList>
            <person name="Komaki H."/>
            <person name="Tamura T."/>
        </authorList>
    </citation>
    <scope>NUCLEOTIDE SEQUENCE</scope>
    <source>
        <strain evidence="1">NBRC 106093</strain>
    </source>
</reference>
<proteinExistence type="predicted"/>
<protein>
    <recommendedName>
        <fullName evidence="3">SMI1/KNR4 family protein</fullName>
    </recommendedName>
</protein>
<gene>
    <name evidence="1" type="ORF">Dsi01nite_066680</name>
</gene>
<keyword evidence="2" id="KW-1185">Reference proteome</keyword>
<evidence type="ECO:0000313" key="1">
    <source>
        <dbReference type="EMBL" id="GIG48627.1"/>
    </source>
</evidence>
<name>A0A919UB09_9ACTN</name>
<dbReference type="Proteomes" id="UP000660611">
    <property type="component" value="Unassembled WGS sequence"/>
</dbReference>
<evidence type="ECO:0000313" key="2">
    <source>
        <dbReference type="Proteomes" id="UP000660611"/>
    </source>
</evidence>